<sequence length="131" mass="14702">MFLKKETFKYNGQSVVLHQISALQRVEYFDYLASKEAISDEGSESLRHTAQLVRLNVDVNAWLISRSLSHETPECDENELHQTIQKTWPSEAINEAVEIVLALSGMHPKSADEAAPSPDTVEPVEEKPLAK</sequence>
<keyword evidence="4" id="KW-1185">Reference proteome</keyword>
<accession>A0A2A2M9I5</accession>
<dbReference type="Pfam" id="PF06894">
    <property type="entry name" value="Phage_TAC_2"/>
    <property type="match status" value="1"/>
</dbReference>
<dbReference type="RefSeq" id="WP_043491641.1">
    <property type="nucleotide sequence ID" value="NZ_CP083737.1"/>
</dbReference>
<evidence type="ECO:0000259" key="2">
    <source>
        <dbReference type="Pfam" id="PF06894"/>
    </source>
</evidence>
<organism evidence="3 4">
    <name type="scientific">Hafnia paralvei</name>
    <dbReference type="NCBI Taxonomy" id="546367"/>
    <lineage>
        <taxon>Bacteria</taxon>
        <taxon>Pseudomonadati</taxon>
        <taxon>Pseudomonadota</taxon>
        <taxon>Gammaproteobacteria</taxon>
        <taxon>Enterobacterales</taxon>
        <taxon>Hafniaceae</taxon>
        <taxon>Hafnia</taxon>
    </lineage>
</organism>
<dbReference type="AlphaFoldDB" id="A0A2A2M9I5"/>
<evidence type="ECO:0000313" key="3">
    <source>
        <dbReference type="EMBL" id="PAV95293.1"/>
    </source>
</evidence>
<dbReference type="Proteomes" id="UP000218796">
    <property type="component" value="Unassembled WGS sequence"/>
</dbReference>
<dbReference type="NCBIfam" id="TIGR01674">
    <property type="entry name" value="phage_lambda_G"/>
    <property type="match status" value="1"/>
</dbReference>
<evidence type="ECO:0000256" key="1">
    <source>
        <dbReference type="SAM" id="MobiDB-lite"/>
    </source>
</evidence>
<gene>
    <name evidence="3" type="ORF">CJD50_17825</name>
</gene>
<feature type="region of interest" description="Disordered" evidence="1">
    <location>
        <begin position="108"/>
        <end position="131"/>
    </location>
</feature>
<dbReference type="InterPro" id="IPR010027">
    <property type="entry name" value="Tail_assembly_G"/>
</dbReference>
<feature type="domain" description="Tail assembly protein G" evidence="2">
    <location>
        <begin position="1"/>
        <end position="115"/>
    </location>
</feature>
<dbReference type="GeneID" id="69637959"/>
<name>A0A2A2M9I5_9GAMM</name>
<reference evidence="3 4" key="1">
    <citation type="submission" date="2017-08" db="EMBL/GenBank/DDBJ databases">
        <title>Draft Genome Sequence of Hafnia alvei CITHA-6 Isolated from Raw Bovine Milk.</title>
        <authorList>
            <person name="Culligan E.P."/>
            <person name="Mcsweeney A."/>
            <person name="O'Doherty C."/>
            <person name="Gleeson E."/>
            <person name="O'Riordan D."/>
            <person name="Sleator R.D."/>
        </authorList>
    </citation>
    <scope>NUCLEOTIDE SEQUENCE [LARGE SCALE GENOMIC DNA]</scope>
    <source>
        <strain evidence="3 4">CITHA-6</strain>
    </source>
</reference>
<dbReference type="EMBL" id="NQMS01000008">
    <property type="protein sequence ID" value="PAV95293.1"/>
    <property type="molecule type" value="Genomic_DNA"/>
</dbReference>
<protein>
    <submittedName>
        <fullName evidence="3">Phage minor tail protein G</fullName>
    </submittedName>
</protein>
<evidence type="ECO:0000313" key="4">
    <source>
        <dbReference type="Proteomes" id="UP000218796"/>
    </source>
</evidence>
<dbReference type="OrthoDB" id="9429491at2"/>
<comment type="caution">
    <text evidence="3">The sequence shown here is derived from an EMBL/GenBank/DDBJ whole genome shotgun (WGS) entry which is preliminary data.</text>
</comment>
<proteinExistence type="predicted"/>